<evidence type="ECO:0000313" key="9">
    <source>
        <dbReference type="EMBL" id="MBO3793088.1"/>
    </source>
</evidence>
<dbReference type="NCBIfam" id="TIGR00790">
    <property type="entry name" value="fnt"/>
    <property type="match status" value="1"/>
</dbReference>
<evidence type="ECO:0000256" key="2">
    <source>
        <dbReference type="ARBA" id="ARBA00022448"/>
    </source>
</evidence>
<proteinExistence type="inferred from homology"/>
<dbReference type="PROSITE" id="PS01006">
    <property type="entry name" value="FORMATE_NITRITE_TP_2"/>
    <property type="match status" value="1"/>
</dbReference>
<evidence type="ECO:0000256" key="5">
    <source>
        <dbReference type="ARBA" id="ARBA00023136"/>
    </source>
</evidence>
<feature type="transmembrane region" description="Helical" evidence="7">
    <location>
        <begin position="105"/>
        <end position="127"/>
    </location>
</feature>
<dbReference type="PANTHER" id="PTHR30520">
    <property type="entry name" value="FORMATE TRANSPORTER-RELATED"/>
    <property type="match status" value="1"/>
</dbReference>
<feature type="transmembrane region" description="Helical" evidence="7">
    <location>
        <begin position="28"/>
        <end position="45"/>
    </location>
</feature>
<evidence type="ECO:0000256" key="4">
    <source>
        <dbReference type="ARBA" id="ARBA00022989"/>
    </source>
</evidence>
<dbReference type="GO" id="GO:0005886">
    <property type="term" value="C:plasma membrane"/>
    <property type="evidence" value="ECO:0007669"/>
    <property type="project" value="TreeGrafter"/>
</dbReference>
<evidence type="ECO:0000256" key="1">
    <source>
        <dbReference type="ARBA" id="ARBA00004141"/>
    </source>
</evidence>
<dbReference type="RefSeq" id="WP_003229815.1">
    <property type="nucleotide sequence ID" value="NZ_AP024621.1"/>
</dbReference>
<feature type="transmembrane region" description="Helical" evidence="7">
    <location>
        <begin position="158"/>
        <end position="177"/>
    </location>
</feature>
<evidence type="ECO:0000313" key="11">
    <source>
        <dbReference type="Proteomes" id="UP000665181"/>
    </source>
</evidence>
<gene>
    <name evidence="8" type="ORF">B4122_4011</name>
    <name evidence="9" type="ORF">J5227_01905</name>
</gene>
<comment type="subcellular location">
    <subcellularLocation>
        <location evidence="1">Membrane</location>
        <topology evidence="1">Multi-pass membrane protein</topology>
    </subcellularLocation>
</comment>
<dbReference type="InterPro" id="IPR024002">
    <property type="entry name" value="For/NO2_transpt_CS"/>
</dbReference>
<dbReference type="PROSITE" id="PS01005">
    <property type="entry name" value="FORMATE_NITRITE_TP_1"/>
    <property type="match status" value="1"/>
</dbReference>
<evidence type="ECO:0000256" key="6">
    <source>
        <dbReference type="ARBA" id="ARBA00049660"/>
    </source>
</evidence>
<dbReference type="PANTHER" id="PTHR30520:SF6">
    <property type="entry name" value="FORMATE_NITRATE FAMILY TRANSPORTER (EUROFUNG)"/>
    <property type="match status" value="1"/>
</dbReference>
<dbReference type="AlphaFoldDB" id="A0A085C897"/>
<reference evidence="8 10" key="1">
    <citation type="submission" date="2015-09" db="EMBL/GenBank/DDBJ databases">
        <title>Spore heat resistance.</title>
        <authorList>
            <person name="Boekhorst J."/>
            <person name="Berendsen E.M."/>
            <person name="Wells-Bennik M.H."/>
            <person name="Kuipers O.P."/>
        </authorList>
    </citation>
    <scope>NUCLEOTIDE SEQUENCE [LARGE SCALE GENOMIC DNA]</scope>
    <source>
        <strain evidence="8 10">B4122</strain>
    </source>
</reference>
<dbReference type="Gene3D" id="1.20.1080.10">
    <property type="entry name" value="Glycerol uptake facilitator protein"/>
    <property type="match status" value="1"/>
</dbReference>
<comment type="similarity">
    <text evidence="6">Belongs to the FNT transporter (TC 1.A.16) family.</text>
</comment>
<dbReference type="FunFam" id="1.20.1080.10:FF:000011">
    <property type="entry name" value="Formate family transporter"/>
    <property type="match status" value="1"/>
</dbReference>
<feature type="transmembrane region" description="Helical" evidence="7">
    <location>
        <begin position="229"/>
        <end position="252"/>
    </location>
</feature>
<dbReference type="InterPro" id="IPR023271">
    <property type="entry name" value="Aquaporin-like"/>
</dbReference>
<dbReference type="OMA" id="MIWFPIM"/>
<comment type="caution">
    <text evidence="9">The sequence shown here is derived from an EMBL/GenBank/DDBJ whole genome shotgun (WGS) entry which is preliminary data.</text>
</comment>
<dbReference type="GO" id="GO:0015499">
    <property type="term" value="F:formate transmembrane transporter activity"/>
    <property type="evidence" value="ECO:0007669"/>
    <property type="project" value="TreeGrafter"/>
</dbReference>
<keyword evidence="3 7" id="KW-0812">Transmembrane</keyword>
<keyword evidence="4 7" id="KW-1133">Transmembrane helix</keyword>
<dbReference type="EMBL" id="LJZV01000026">
    <property type="protein sequence ID" value="KZD88586.1"/>
    <property type="molecule type" value="Genomic_DNA"/>
</dbReference>
<accession>A0A085C897</accession>
<name>A0A085C897_BACIU</name>
<dbReference type="Proteomes" id="UP000665181">
    <property type="component" value="Unassembled WGS sequence"/>
</dbReference>
<reference evidence="9" key="2">
    <citation type="submission" date="2021-03" db="EMBL/GenBank/DDBJ databases">
        <title>Isolation of Bacillus subtilis from fermented food sample.</title>
        <authorList>
            <person name="Lakshmanan V."/>
            <person name="Athira K."/>
            <person name="Rajagopal K."/>
        </authorList>
    </citation>
    <scope>NUCLEOTIDE SEQUENCE</scope>
    <source>
        <strain evidence="9">S1</strain>
    </source>
</reference>
<dbReference type="EMBL" id="JAGFPW010000001">
    <property type="protein sequence ID" value="MBO3793088.1"/>
    <property type="molecule type" value="Genomic_DNA"/>
</dbReference>
<dbReference type="SMR" id="A0A085C897"/>
<keyword evidence="2" id="KW-0813">Transport</keyword>
<evidence type="ECO:0000313" key="8">
    <source>
        <dbReference type="EMBL" id="KZD88586.1"/>
    </source>
</evidence>
<feature type="transmembrane region" description="Helical" evidence="7">
    <location>
        <begin position="189"/>
        <end position="217"/>
    </location>
</feature>
<feature type="transmembrane region" description="Helical" evidence="7">
    <location>
        <begin position="57"/>
        <end position="84"/>
    </location>
</feature>
<evidence type="ECO:0000256" key="7">
    <source>
        <dbReference type="SAM" id="Phobius"/>
    </source>
</evidence>
<evidence type="ECO:0000313" key="10">
    <source>
        <dbReference type="Proteomes" id="UP000076442"/>
    </source>
</evidence>
<dbReference type="InterPro" id="IPR000292">
    <property type="entry name" value="For/NO2_transpt"/>
</dbReference>
<protein>
    <submittedName>
        <fullName evidence="8">Formate efflux transporter</fullName>
    </submittedName>
    <submittedName>
        <fullName evidence="9">Formate/nitrite transporter family protein</fullName>
    </submittedName>
</protein>
<sequence>MAFRKPDEIAEAAIEAGMKKIKLPLPSLLVLGFLGGAFIALGYLLDIRVIGDLPKEWGSLSSLIGAAVFPVGLILVVLAGAELITGNMMSVAMALFSRKISVKELAINWGIVTIMNLIGALFVAYFFGHLVGLTETGPYLEKTIAVAQGKLDMSFGKVLISAIGCNWLVCLAVWLSFGAQDAAGKILGIWFPIMAFVAIGFQHVVANMFVIPAAIFAGSFTWGQFIGNIIPAFIGNVIGGAVFVGLIYFIAYHKKDRSRKEMKQVS</sequence>
<dbReference type="Proteomes" id="UP000076442">
    <property type="component" value="Unassembled WGS sequence"/>
</dbReference>
<evidence type="ECO:0000256" key="3">
    <source>
        <dbReference type="ARBA" id="ARBA00022692"/>
    </source>
</evidence>
<dbReference type="Pfam" id="PF01226">
    <property type="entry name" value="Form_Nir_trans"/>
    <property type="match status" value="1"/>
</dbReference>
<keyword evidence="5 7" id="KW-0472">Membrane</keyword>
<organism evidence="9 11">
    <name type="scientific">Bacillus subtilis</name>
    <dbReference type="NCBI Taxonomy" id="1423"/>
    <lineage>
        <taxon>Bacteria</taxon>
        <taxon>Bacillati</taxon>
        <taxon>Bacillota</taxon>
        <taxon>Bacilli</taxon>
        <taxon>Bacillales</taxon>
        <taxon>Bacillaceae</taxon>
        <taxon>Bacillus</taxon>
    </lineage>
</organism>